<dbReference type="GO" id="GO:0044550">
    <property type="term" value="P:secondary metabolite biosynthetic process"/>
    <property type="evidence" value="ECO:0007669"/>
    <property type="project" value="TreeGrafter"/>
</dbReference>
<dbReference type="GO" id="GO:0043041">
    <property type="term" value="P:amino acid activation for nonribosomal peptide biosynthetic process"/>
    <property type="evidence" value="ECO:0007669"/>
    <property type="project" value="TreeGrafter"/>
</dbReference>
<feature type="domain" description="Carrier" evidence="4">
    <location>
        <begin position="1473"/>
        <end position="1549"/>
    </location>
</feature>
<dbReference type="SUPFAM" id="SSF47336">
    <property type="entry name" value="ACP-like"/>
    <property type="match status" value="3"/>
</dbReference>
<evidence type="ECO:0000313" key="6">
    <source>
        <dbReference type="Proteomes" id="UP001147747"/>
    </source>
</evidence>
<dbReference type="InterPro" id="IPR001242">
    <property type="entry name" value="Condensation_dom"/>
</dbReference>
<evidence type="ECO:0000259" key="4">
    <source>
        <dbReference type="PROSITE" id="PS50075"/>
    </source>
</evidence>
<dbReference type="FunFam" id="1.10.1200.10:FF:000005">
    <property type="entry name" value="Nonribosomal peptide synthetase 1"/>
    <property type="match status" value="1"/>
</dbReference>
<dbReference type="InterPro" id="IPR009081">
    <property type="entry name" value="PP-bd_ACP"/>
</dbReference>
<keyword evidence="3" id="KW-0436">Ligase</keyword>
<dbReference type="InterPro" id="IPR023213">
    <property type="entry name" value="CAT-like_dom_sf"/>
</dbReference>
<protein>
    <recommendedName>
        <fullName evidence="4">Carrier domain-containing protein</fullName>
    </recommendedName>
</protein>
<evidence type="ECO:0000256" key="2">
    <source>
        <dbReference type="ARBA" id="ARBA00022553"/>
    </source>
</evidence>
<evidence type="ECO:0000256" key="1">
    <source>
        <dbReference type="ARBA" id="ARBA00022450"/>
    </source>
</evidence>
<keyword evidence="1" id="KW-0596">Phosphopantetheine</keyword>
<dbReference type="PROSITE" id="PS50075">
    <property type="entry name" value="CARRIER"/>
    <property type="match status" value="3"/>
</dbReference>
<dbReference type="InterPro" id="IPR010071">
    <property type="entry name" value="AA_adenyl_dom"/>
</dbReference>
<reference evidence="5" key="1">
    <citation type="submission" date="2022-12" db="EMBL/GenBank/DDBJ databases">
        <authorList>
            <person name="Petersen C."/>
        </authorList>
    </citation>
    <scope>NUCLEOTIDE SEQUENCE</scope>
    <source>
        <strain evidence="5">IBT 29677</strain>
    </source>
</reference>
<dbReference type="CDD" id="cd19542">
    <property type="entry name" value="CT_NRPS-like"/>
    <property type="match status" value="1"/>
</dbReference>
<dbReference type="Gene3D" id="3.30.300.30">
    <property type="match status" value="2"/>
</dbReference>
<feature type="domain" description="Carrier" evidence="4">
    <location>
        <begin position="2561"/>
        <end position="2637"/>
    </location>
</feature>
<dbReference type="NCBIfam" id="TIGR01733">
    <property type="entry name" value="AA-adenyl-dom"/>
    <property type="match status" value="2"/>
</dbReference>
<dbReference type="Pfam" id="PF00501">
    <property type="entry name" value="AMP-binding"/>
    <property type="match status" value="2"/>
</dbReference>
<evidence type="ECO:0000256" key="3">
    <source>
        <dbReference type="ARBA" id="ARBA00022598"/>
    </source>
</evidence>
<dbReference type="FunFam" id="3.30.300.30:FF:000015">
    <property type="entry name" value="Nonribosomal peptide synthase SidD"/>
    <property type="match status" value="2"/>
</dbReference>
<dbReference type="Gene3D" id="3.40.50.12780">
    <property type="entry name" value="N-terminal domain of ligase-like"/>
    <property type="match status" value="2"/>
</dbReference>
<dbReference type="InterPro" id="IPR020806">
    <property type="entry name" value="PKS_PP-bd"/>
</dbReference>
<sequence>MPVTTSGKTNRRELQKCAALLSWEDLQSYRGSPSQSRRSSSSQEEILQRIWAQALNRSPEEMEVTESFFRLGGDSVSAMQVAATCKSAGFMVTVRDIFRYPSIAELADKMGTSSNSSYLSALADEDPIDTWFSLSPIQQLFVQHTPEGHNKFTQQFLLKGYCRPTFNAAGIISAVAEWAVEQAIRPKGTDSFYFRTHSVPSIGTHGLRDILSGSQRALDIKQGTVLAIDLITTPHQQLLSMMAHHMVIDLVSWRVILQDLDELLSTGTISGLKSLSFQTWCLLQHEYSREVLDPRKSLPREIPPPAQSYWGGDDLLSHNTWGGRHYTKPSAYQRILRAQFLVLVMMHFARNRSNSSIPLSLGWFTTLAPVFVNAKKDQGIADLLQRLKERRRSVPSNGWEYFTSRYLHEDGPRHFKNHEQMEIILNYTGRFQQLEGSQALLKLATLPDHDLIPVPPDLPRFALIDVSATVMDKCLHISFWYNRRMKHQEKLRQWVLGFQKALESLPTILRQHQQFTMSDFPLLPVTTDDQLQSLVSQIAGKCRFSPSEIEEIYPCSPVQTGMWLSQIKNPDMYWSSMEWSLHPTCAPIDLNKVRDAWQRVVDRYTILRTTFTTGPGTRTTPFKLSTRQKAAISLAYPQASARGEVVCELNIHHMLIDGYTRRLLISDFQKAYDGQLQTDPRVQYRSFIAYCQEQDGKASQEYWNRYLEDVKPCIFPSLVSAVDQQSTLLSVPLNFDYGDRIQSVCNGLGITVFNLLQVAWGLVLRAYTGSDCVCFAYLTAGREIPLQGAQCIAGPLINLLVCRLSLSDEDGVESALRNNQSSYASSLDNQICSLVDVIHSLNLSGQALFNTAMSLQKASTNWDQNGSSGSRLEYRGGHDVTEFDLTVNLSVNEKSVISGDLTFWSHALSEVQAELIGDAFQRVIAQLLDPNIIYLGQLDLVGAKNYQCMMNLKGNIPEVGTSCIHDVIHERSLINPAASAICAWDGSFNYGELDCISSEIASHLQEQGIRPEIFVPVCSEKSRWVVAAALAVLKAGGAFILLDPSHPLERLQDMRPVAKHLAHKVIVLDGEEQEVWKLHQGQGLHLKKVSPNTPAYATFTSGSTGKPKANIIEHQSFMSAQKAHHKMLNLAEGSRVLQFASHAFDASIVEILTTLIVGGCVCIPQDIDRQQRLAGFIQEYQVDWALLTPSVSRMLDPKDVTSLRTLVLGGEGMNKEDVRRWSSQLQLMNAYGPSECSVIATVQSSLEALYTDPADIGMPAGGATWAVSPQNSAQLTAIGAVGELLIEGPIVGRGYANRPEQTNASFIDAPAWLQSFRSGRPGRLYLTGDLVRLLPNGSTRYIGRKDRQVKVNGQRIELAEVEHHVQQSFSGSPEVLAEVIAPEQCQTTYLVAAVNISNSYLSTEFDSAVADSRKILQSDIPSFLIPAAFFPLHRVPRMLSGKVDRPKLRQEMSHAMEKQLEGVTQATDRVSQDDLSPIEHQLRCLWSKVLRRPAETIGPDDHFFRLGGDSIAVMRLASSGGPVGLEIAVSNIFKHPRLRDLARVVACHSCCGSRSAADAVADDIAAFSLLQPQQRSEAQAQASLQCGILLDQIEDIYPCTPLQAALASVTEGRSGAYVAFHRYLLPPSIDLDRLHHALDRVLKTHAILRTRLIYTNDLGCLQVVLKSDAVDFPQNSCDNAMGFGTALAQFKVFPVQASGSDIKEYHLMLTMHHAVYDAWSLARLAEAIDEAYSDPACELQKPPPFQLFVKHVISQSEIAPQRWNAEFHEISVVPFPSLPSPTYRPHALAHSHCEVPTGPFSEHSVTRTTATWLAWALVQSQYQSSEDVVFGIVSSGRRAPIRGIENMTGPTIATLPLRVTLDGNKTVTELLESLQQWSVDITAVEQLGLHQIAKLNPETAECCRFQTLLMVTGREAEDGYLEKGLMQPIETTSGLGAFSSYALQLTCILKADSVIIDASYDENVVSEWHLKNILDQFSHTLQQVYQKPRSMISNIPTLSPCAIDHLRKWALPNCPPSPNTVRAMIEKHSASQPLAQAVCSWDGNFCYDEMLYLARKVGSLLVTNGIGSESFVPIYMERSRWTVIAMLGVLHAQAAFVLLDTAHPVNRIRDICNEFQPSLILSAGNNMSTAQSLAPTVISVGEDALQYQMTTPDLPNMQNPYQALYAIFTSGSTGKPKGVVVENGAFVTMSNRYAEHLRMNTTSRVLQFSSYAFDVSMFEMLGTLIIGGCICILSGSERKEGPTEAVVRMQPSHAIFTPSLLRVLAPADLPSVHTISLIGEPVNASDIQQWSNQVRLLNSYGPAECTVFFTIQTGVDVSSPANIGFPIAGNAWLVNPRDPHLPVPIGAVGEILLQGSLVGRGYLNNPDRTASAFLSCPSWLQEFSTGDHKRVYRTGDLARYEADGSLVFIGRRDSQVKLRGQRLELGDVEENIRHHCPGFWKNVVTEIITPAGPGQVACLIAFVVPNNPDNTEEPYSSSMDVPLQLNIAIPPNHAGHITDANIRLCAAIPDYMVPSAFIPLRQMPETVGGKLDRHRLRDAGATMTWQQIKKFAPNTTLVKQPMSSDLERMIQDVWAETLTIAHAEIGAEDSFFRLGGDSISALKATSRAEANGIKHTVGELFRWETIRQMARQLATKAGISSTVSKSPVKPPFSLIHPGEHTSIVSSFFAEEHPFSADNITDILPTLPYQEFYIQHSSPVEYAYLFPVAVDFDRLCRACYQVVSCYSILRTVFVNLDDRIFQVILQSLEPSFEFAEEEDPEAYMTHLSRQRPTPTTQLLFSPVRFKVITSTVRREFVFLISLSHAQYDQSCISILWQAIAAAYAGQEVPKATDFANVVHHRIGQHHTDAFTFWKEYLHDASPAALAPFGVPKPSLPPVELKHPPTAMRGIDRPYLQPEATMSTLVKSALAWVIAHDYTSQLDLVFGQVVHGRGGLPPGIGNIFGPCINTLPVRIKIDTSSTVAQFMRYVQTQQMAVFQHDSITLQTIAKHSTSWPEDVRFGLRVHHESPQPNSSWELGGVASLANAGWGNAKTIPGQMDVVSMERDSGLDLIVTGAGDVLGQLFIDQLADSLTEMIQLFSKYPNAPLTSLRDGEAMPQSYRQPTPVYN</sequence>
<gene>
    <name evidence="5" type="ORF">N7509_001155</name>
</gene>
<accession>A0A9X0BEX0</accession>
<reference evidence="5" key="2">
    <citation type="journal article" date="2023" name="IMA Fungus">
        <title>Comparative genomic study of the Penicillium genus elucidates a diverse pangenome and 15 lateral gene transfer events.</title>
        <authorList>
            <person name="Petersen C."/>
            <person name="Sorensen T."/>
            <person name="Nielsen M.R."/>
            <person name="Sondergaard T.E."/>
            <person name="Sorensen J.L."/>
            <person name="Fitzpatrick D.A."/>
            <person name="Frisvad J.C."/>
            <person name="Nielsen K.L."/>
        </authorList>
    </citation>
    <scope>NUCLEOTIDE SEQUENCE</scope>
    <source>
        <strain evidence="5">IBT 29677</strain>
    </source>
</reference>
<dbReference type="EMBL" id="JAPZBU010000003">
    <property type="protein sequence ID" value="KAJ5414528.1"/>
    <property type="molecule type" value="Genomic_DNA"/>
</dbReference>
<dbReference type="SUPFAM" id="SSF52777">
    <property type="entry name" value="CoA-dependent acyltransferases"/>
    <property type="match status" value="8"/>
</dbReference>
<dbReference type="RefSeq" id="XP_056494374.1">
    <property type="nucleotide sequence ID" value="XM_056625792.1"/>
</dbReference>
<dbReference type="GO" id="GO:0005737">
    <property type="term" value="C:cytoplasm"/>
    <property type="evidence" value="ECO:0007669"/>
    <property type="project" value="TreeGrafter"/>
</dbReference>
<dbReference type="InterPro" id="IPR045851">
    <property type="entry name" value="AMP-bd_C_sf"/>
</dbReference>
<dbReference type="CDD" id="cd05918">
    <property type="entry name" value="A_NRPS_SidN3_like"/>
    <property type="match status" value="2"/>
</dbReference>
<dbReference type="Proteomes" id="UP001147747">
    <property type="component" value="Unassembled WGS sequence"/>
</dbReference>
<dbReference type="PANTHER" id="PTHR45527">
    <property type="entry name" value="NONRIBOSOMAL PEPTIDE SYNTHETASE"/>
    <property type="match status" value="1"/>
</dbReference>
<dbReference type="CDD" id="cd19545">
    <property type="entry name" value="FUM14_C_NRPS-like"/>
    <property type="match status" value="1"/>
</dbReference>
<proteinExistence type="predicted"/>
<dbReference type="Gene3D" id="1.10.1200.10">
    <property type="entry name" value="ACP-like"/>
    <property type="match status" value="3"/>
</dbReference>
<dbReference type="Gene3D" id="3.30.559.10">
    <property type="entry name" value="Chloramphenicol acetyltransferase-like domain"/>
    <property type="match status" value="5"/>
</dbReference>
<dbReference type="Pfam" id="PF00550">
    <property type="entry name" value="PP-binding"/>
    <property type="match status" value="3"/>
</dbReference>
<dbReference type="InterPro" id="IPR000873">
    <property type="entry name" value="AMP-dep_synth/lig_dom"/>
</dbReference>
<keyword evidence="6" id="KW-1185">Reference proteome</keyword>
<evidence type="ECO:0000313" key="5">
    <source>
        <dbReference type="EMBL" id="KAJ5414528.1"/>
    </source>
</evidence>
<dbReference type="PANTHER" id="PTHR45527:SF1">
    <property type="entry name" value="FATTY ACID SYNTHASE"/>
    <property type="match status" value="1"/>
</dbReference>
<dbReference type="InterPro" id="IPR042099">
    <property type="entry name" value="ANL_N_sf"/>
</dbReference>
<dbReference type="SMART" id="SM00823">
    <property type="entry name" value="PKS_PP"/>
    <property type="match status" value="3"/>
</dbReference>
<dbReference type="GeneID" id="81364772"/>
<organism evidence="5 6">
    <name type="scientific">Penicillium cosmopolitanum</name>
    <dbReference type="NCBI Taxonomy" id="1131564"/>
    <lineage>
        <taxon>Eukaryota</taxon>
        <taxon>Fungi</taxon>
        <taxon>Dikarya</taxon>
        <taxon>Ascomycota</taxon>
        <taxon>Pezizomycotina</taxon>
        <taxon>Eurotiomycetes</taxon>
        <taxon>Eurotiomycetidae</taxon>
        <taxon>Eurotiales</taxon>
        <taxon>Aspergillaceae</taxon>
        <taxon>Penicillium</taxon>
    </lineage>
</organism>
<dbReference type="Pfam" id="PF00668">
    <property type="entry name" value="Condensation"/>
    <property type="match status" value="3"/>
</dbReference>
<dbReference type="FunFam" id="3.40.50.12780:FF:000014">
    <property type="entry name" value="Nonribosomal peptide synthetase 1"/>
    <property type="match status" value="1"/>
</dbReference>
<name>A0A9X0BEX0_9EURO</name>
<dbReference type="InterPro" id="IPR006162">
    <property type="entry name" value="Ppantetheine_attach_site"/>
</dbReference>
<keyword evidence="2" id="KW-0597">Phosphoprotein</keyword>
<feature type="domain" description="Carrier" evidence="4">
    <location>
        <begin position="38"/>
        <end position="114"/>
    </location>
</feature>
<dbReference type="GO" id="GO:0031177">
    <property type="term" value="F:phosphopantetheine binding"/>
    <property type="evidence" value="ECO:0007669"/>
    <property type="project" value="InterPro"/>
</dbReference>
<comment type="caution">
    <text evidence="5">The sequence shown here is derived from an EMBL/GenBank/DDBJ whole genome shotgun (WGS) entry which is preliminary data.</text>
</comment>
<dbReference type="OrthoDB" id="416786at2759"/>
<dbReference type="PROSITE" id="PS00012">
    <property type="entry name" value="PHOSPHOPANTETHEINE"/>
    <property type="match status" value="1"/>
</dbReference>
<dbReference type="InterPro" id="IPR036736">
    <property type="entry name" value="ACP-like_sf"/>
</dbReference>
<dbReference type="GO" id="GO:0016874">
    <property type="term" value="F:ligase activity"/>
    <property type="evidence" value="ECO:0007669"/>
    <property type="project" value="UniProtKB-KW"/>
</dbReference>
<dbReference type="SUPFAM" id="SSF56801">
    <property type="entry name" value="Acetyl-CoA synthetase-like"/>
    <property type="match status" value="2"/>
</dbReference>
<dbReference type="Gene3D" id="3.30.559.30">
    <property type="entry name" value="Nonribosomal peptide synthetase, condensation domain"/>
    <property type="match status" value="4"/>
</dbReference>